<dbReference type="GO" id="GO:0009244">
    <property type="term" value="P:lipopolysaccharide core region biosynthetic process"/>
    <property type="evidence" value="ECO:0007669"/>
    <property type="project" value="UniProtKB-UniRule"/>
</dbReference>
<dbReference type="GO" id="GO:0016301">
    <property type="term" value="F:kinase activity"/>
    <property type="evidence" value="ECO:0007669"/>
    <property type="project" value="UniProtKB-UniRule"/>
</dbReference>
<name>A0A3N0UY90_9PROT</name>
<keyword evidence="1" id="KW-0547">Nucleotide-binding</keyword>
<sequence>MRDRHAAKHRQGTGCVNEQIPLPLARHFGDDQAFTQIMALSGEVFREMPGRRTLRFHLDGRPYFVKLHFGVGWREIFKNLLTLRLPIVSAMPEWRAIHRFNKIGIPTTPPVAFASRGCNPAQRQSFVMTEDLGDIVSLETLCADWKTQPPEPAFKRSLILEVARLTQLLHANGMNHRDLYICHFCLDLPRLAQGDLHLYLIDLHRVGMRRRISYTDRMKDIAALHFSAMDIGLTRRDVLRFLKAYYGQPLGDVLVAQRALLAKVESRARRLYIKFQQKYTS</sequence>
<dbReference type="EMBL" id="RJVP01000005">
    <property type="protein sequence ID" value="ROH85490.1"/>
    <property type="molecule type" value="Genomic_DNA"/>
</dbReference>
<comment type="caution">
    <text evidence="3">The sequence shown here is derived from an EMBL/GenBank/DDBJ whole genome shotgun (WGS) entry which is preliminary data.</text>
</comment>
<keyword evidence="1 3" id="KW-0418">Kinase</keyword>
<organism evidence="3 4">
    <name type="scientific">Pseudomethylobacillus aquaticus</name>
    <dbReference type="NCBI Taxonomy" id="2676064"/>
    <lineage>
        <taxon>Bacteria</taxon>
        <taxon>Pseudomonadati</taxon>
        <taxon>Pseudomonadota</taxon>
        <taxon>Betaproteobacteria</taxon>
        <taxon>Nitrosomonadales</taxon>
        <taxon>Methylophilaceae</taxon>
        <taxon>Pseudomethylobacillus</taxon>
    </lineage>
</organism>
<dbReference type="Pfam" id="PF06293">
    <property type="entry name" value="Kdo"/>
    <property type="match status" value="1"/>
</dbReference>
<keyword evidence="1" id="KW-0067">ATP-binding</keyword>
<feature type="active site" evidence="2">
    <location>
        <position position="178"/>
    </location>
</feature>
<dbReference type="NCBIfam" id="NF011703">
    <property type="entry name" value="PRK15123.1"/>
    <property type="match status" value="1"/>
</dbReference>
<dbReference type="EC" id="2.7.1.-" evidence="1"/>
<evidence type="ECO:0000256" key="2">
    <source>
        <dbReference type="PIRSR" id="PIRSR037318-50"/>
    </source>
</evidence>
<evidence type="ECO:0000313" key="3">
    <source>
        <dbReference type="EMBL" id="ROH85490.1"/>
    </source>
</evidence>
<dbReference type="SUPFAM" id="SSF56112">
    <property type="entry name" value="Protein kinase-like (PK-like)"/>
    <property type="match status" value="1"/>
</dbReference>
<keyword evidence="1" id="KW-0808">Transferase</keyword>
<comment type="pathway">
    <text evidence="1">Bacterial outer membrane biogenesis; LPS core biosynthesis.</text>
</comment>
<dbReference type="InterPro" id="IPR011009">
    <property type="entry name" value="Kinase-like_dom_sf"/>
</dbReference>
<dbReference type="AlphaFoldDB" id="A0A3N0UY90"/>
<comment type="function">
    <text evidence="1">Kinase involved in the biosynthesis of the core oligosaccharide region of lipopolysaccharide (LPS). Catalyzes the phosphorylation of heptose I (HepI), the first heptose added to the Kdo2-lipid A module.</text>
</comment>
<dbReference type="PIRSF" id="PIRSF037318">
    <property type="entry name" value="RfaP"/>
    <property type="match status" value="1"/>
</dbReference>
<proteinExistence type="inferred from homology"/>
<keyword evidence="4" id="KW-1185">Reference proteome</keyword>
<accession>A0A3N0UY90</accession>
<keyword evidence="1" id="KW-0448">Lipopolysaccharide biosynthesis</keyword>
<gene>
    <name evidence="3" type="primary">rfaP</name>
    <name evidence="3" type="ORF">ED236_09910</name>
</gene>
<dbReference type="InterPro" id="IPR017172">
    <property type="entry name" value="Lsacc_core_hep_kinase_RfaP"/>
</dbReference>
<comment type="similarity">
    <text evidence="1">Belongs to the protein kinase superfamily. KdkA/rfaP family.</text>
</comment>
<dbReference type="GO" id="GO:0005524">
    <property type="term" value="F:ATP binding"/>
    <property type="evidence" value="ECO:0007669"/>
    <property type="project" value="UniProtKB-UniRule"/>
</dbReference>
<evidence type="ECO:0000256" key="1">
    <source>
        <dbReference type="PIRNR" id="PIRNR037318"/>
    </source>
</evidence>
<protein>
    <recommendedName>
        <fullName evidence="1">Lipopolysaccharide core heptose(I) kinase</fullName>
        <ecNumber evidence="1">2.7.1.-</ecNumber>
    </recommendedName>
</protein>
<evidence type="ECO:0000313" key="4">
    <source>
        <dbReference type="Proteomes" id="UP000275137"/>
    </source>
</evidence>
<dbReference type="Proteomes" id="UP000275137">
    <property type="component" value="Unassembled WGS sequence"/>
</dbReference>
<reference evidence="3 4" key="1">
    <citation type="submission" date="2018-10" db="EMBL/GenBank/DDBJ databases">
        <authorList>
            <person name="Chen W.-M."/>
        </authorList>
    </citation>
    <scope>NUCLEOTIDE SEQUENCE [LARGE SCALE GENOMIC DNA]</scope>
    <source>
        <strain evidence="3 4">H-5</strain>
    </source>
</reference>
<dbReference type="UniPathway" id="UPA00958"/>